<comment type="caution">
    <text evidence="2">The sequence shown here is derived from an EMBL/GenBank/DDBJ whole genome shotgun (WGS) entry which is preliminary data.</text>
</comment>
<dbReference type="Pfam" id="PF09912">
    <property type="entry name" value="DUF2141"/>
    <property type="match status" value="1"/>
</dbReference>
<dbReference type="InterPro" id="IPR018673">
    <property type="entry name" value="DUF2141"/>
</dbReference>
<keyword evidence="1" id="KW-0732">Signal</keyword>
<organism evidence="2 3">
    <name type="scientific">Hyphomonas jannaschiana VP2</name>
    <dbReference type="NCBI Taxonomy" id="1280952"/>
    <lineage>
        <taxon>Bacteria</taxon>
        <taxon>Pseudomonadati</taxon>
        <taxon>Pseudomonadota</taxon>
        <taxon>Alphaproteobacteria</taxon>
        <taxon>Hyphomonadales</taxon>
        <taxon>Hyphomonadaceae</taxon>
        <taxon>Hyphomonas</taxon>
    </lineage>
</organism>
<evidence type="ECO:0000313" key="3">
    <source>
        <dbReference type="Proteomes" id="UP000024816"/>
    </source>
</evidence>
<dbReference type="RefSeq" id="WP_035579928.1">
    <property type="nucleotide sequence ID" value="NZ_ARYJ01000004.1"/>
</dbReference>
<sequence length="139" mass="14508">MKRILNSIIAAALAAGIAGQAAAADLTIRIEGVEEATGTIHVAVFGADGWDENDAVAGRLAPAEEGAELVFTGLEPGAYGIKVYQDVDDNGELNLGMWRIPTEPYGFSNDASASMGPPKFKLARIDLPEAGTVHTITLQ</sequence>
<proteinExistence type="predicted"/>
<gene>
    <name evidence="2" type="ORF">HJA_06637</name>
</gene>
<name>A0A059FEH0_9PROT</name>
<feature type="chain" id="PRO_5001578017" description="DUF2141 domain-containing protein" evidence="1">
    <location>
        <begin position="24"/>
        <end position="139"/>
    </location>
</feature>
<evidence type="ECO:0000256" key="1">
    <source>
        <dbReference type="SAM" id="SignalP"/>
    </source>
</evidence>
<accession>A0A059FEH0</accession>
<evidence type="ECO:0000313" key="2">
    <source>
        <dbReference type="EMBL" id="KCZ88951.1"/>
    </source>
</evidence>
<dbReference type="EMBL" id="ARYJ01000004">
    <property type="protein sequence ID" value="KCZ88951.1"/>
    <property type="molecule type" value="Genomic_DNA"/>
</dbReference>
<dbReference type="OrthoDB" id="9788332at2"/>
<evidence type="ECO:0008006" key="4">
    <source>
        <dbReference type="Google" id="ProtNLM"/>
    </source>
</evidence>
<dbReference type="Proteomes" id="UP000024816">
    <property type="component" value="Unassembled WGS sequence"/>
</dbReference>
<dbReference type="AlphaFoldDB" id="A0A059FEH0"/>
<dbReference type="STRING" id="1280952.HJA_06637"/>
<feature type="signal peptide" evidence="1">
    <location>
        <begin position="1"/>
        <end position="23"/>
    </location>
</feature>
<dbReference type="eggNOG" id="COG4704">
    <property type="taxonomic scope" value="Bacteria"/>
</dbReference>
<keyword evidence="3" id="KW-1185">Reference proteome</keyword>
<reference evidence="2 3" key="1">
    <citation type="journal article" date="2014" name="Antonie Van Leeuwenhoek">
        <title>Hyphomonas beringensis sp. nov. and Hyphomonas chukchiensis sp. nov., isolated from surface seawater of the Bering Sea and Chukchi Sea.</title>
        <authorList>
            <person name="Li C."/>
            <person name="Lai Q."/>
            <person name="Li G."/>
            <person name="Dong C."/>
            <person name="Wang J."/>
            <person name="Liao Y."/>
            <person name="Shao Z."/>
        </authorList>
    </citation>
    <scope>NUCLEOTIDE SEQUENCE [LARGE SCALE GENOMIC DNA]</scope>
    <source>
        <strain evidence="2 3">VP2</strain>
    </source>
</reference>
<protein>
    <recommendedName>
        <fullName evidence="4">DUF2141 domain-containing protein</fullName>
    </recommendedName>
</protein>
<dbReference type="PATRIC" id="fig|1280952.3.peg.1315"/>